<dbReference type="Pfam" id="PF24883">
    <property type="entry name" value="NPHP3_N"/>
    <property type="match status" value="1"/>
</dbReference>
<evidence type="ECO:0000259" key="2">
    <source>
        <dbReference type="Pfam" id="PF24883"/>
    </source>
</evidence>
<dbReference type="InterPro" id="IPR056884">
    <property type="entry name" value="NPHP3-like_N"/>
</dbReference>
<protein>
    <recommendedName>
        <fullName evidence="2">Nephrocystin 3-like N-terminal domain-containing protein</fullName>
    </recommendedName>
</protein>
<dbReference type="OrthoDB" id="7464126at2759"/>
<dbReference type="STRING" id="436010.A0A166P912"/>
<proteinExistence type="predicted"/>
<feature type="domain" description="Nephrocystin 3-like N-terminal" evidence="2">
    <location>
        <begin position="17"/>
        <end position="75"/>
    </location>
</feature>
<dbReference type="EMBL" id="KV417518">
    <property type="protein sequence ID" value="KZP25848.1"/>
    <property type="molecule type" value="Genomic_DNA"/>
</dbReference>
<evidence type="ECO:0000256" key="1">
    <source>
        <dbReference type="ARBA" id="ARBA00022737"/>
    </source>
</evidence>
<gene>
    <name evidence="3" type="ORF">FIBSPDRAFT_1041208</name>
</gene>
<accession>A0A166P912</accession>
<dbReference type="PANTHER" id="PTHR10039">
    <property type="entry name" value="AMELOGENIN"/>
    <property type="match status" value="1"/>
</dbReference>
<organism evidence="3 4">
    <name type="scientific">Athelia psychrophila</name>
    <dbReference type="NCBI Taxonomy" id="1759441"/>
    <lineage>
        <taxon>Eukaryota</taxon>
        <taxon>Fungi</taxon>
        <taxon>Dikarya</taxon>
        <taxon>Basidiomycota</taxon>
        <taxon>Agaricomycotina</taxon>
        <taxon>Agaricomycetes</taxon>
        <taxon>Agaricomycetidae</taxon>
        <taxon>Atheliales</taxon>
        <taxon>Atheliaceae</taxon>
        <taxon>Athelia</taxon>
    </lineage>
</organism>
<name>A0A166P912_9AGAM</name>
<evidence type="ECO:0000313" key="3">
    <source>
        <dbReference type="EMBL" id="KZP25848.1"/>
    </source>
</evidence>
<dbReference type="PANTHER" id="PTHR10039:SF16">
    <property type="entry name" value="GPI INOSITOL-DEACYLASE"/>
    <property type="match status" value="1"/>
</dbReference>
<dbReference type="Proteomes" id="UP000076532">
    <property type="component" value="Unassembled WGS sequence"/>
</dbReference>
<keyword evidence="1" id="KW-0677">Repeat</keyword>
<feature type="non-terminal residue" evidence="3">
    <location>
        <position position="217"/>
    </location>
</feature>
<evidence type="ECO:0000313" key="4">
    <source>
        <dbReference type="Proteomes" id="UP000076532"/>
    </source>
</evidence>
<reference evidence="3 4" key="1">
    <citation type="journal article" date="2016" name="Mol. Biol. Evol.">
        <title>Comparative Genomics of Early-Diverging Mushroom-Forming Fungi Provides Insights into the Origins of Lignocellulose Decay Capabilities.</title>
        <authorList>
            <person name="Nagy L.G."/>
            <person name="Riley R."/>
            <person name="Tritt A."/>
            <person name="Adam C."/>
            <person name="Daum C."/>
            <person name="Floudas D."/>
            <person name="Sun H."/>
            <person name="Yadav J.S."/>
            <person name="Pangilinan J."/>
            <person name="Larsson K.H."/>
            <person name="Matsuura K."/>
            <person name="Barry K."/>
            <person name="Labutti K."/>
            <person name="Kuo R."/>
            <person name="Ohm R.A."/>
            <person name="Bhattacharya S.S."/>
            <person name="Shirouzu T."/>
            <person name="Yoshinaga Y."/>
            <person name="Martin F.M."/>
            <person name="Grigoriev I.V."/>
            <person name="Hibbett D.S."/>
        </authorList>
    </citation>
    <scope>NUCLEOTIDE SEQUENCE [LARGE SCALE GENOMIC DNA]</scope>
    <source>
        <strain evidence="3 4">CBS 109695</strain>
    </source>
</reference>
<sequence>MPAALSDMYGGGPMHRQPSAAILEDTLREIMGEYKHVYIVIDALDECADRNKLLTWIKTISCWKSEVLHMMFSSRREPDIIDHLAAIGSLENMQFSGGSANPDIVEYVNGKLSEKPEWHPKAVTMVKDALIHGADGSFRWVALQLAELLLCCNTRSLKQQLEALPEDLEQSYERILCRASKRDRKDLRRLLQWVMFSARPITMEELADAMTVDFGLE</sequence>
<dbReference type="AlphaFoldDB" id="A0A166P912"/>
<keyword evidence="4" id="KW-1185">Reference proteome</keyword>